<evidence type="ECO:0000259" key="2">
    <source>
        <dbReference type="Pfam" id="PF11774"/>
    </source>
</evidence>
<dbReference type="GO" id="GO:0003677">
    <property type="term" value="F:DNA binding"/>
    <property type="evidence" value="ECO:0007669"/>
    <property type="project" value="InterPro"/>
</dbReference>
<name>A0A931CNN9_9ACTN</name>
<evidence type="ECO:0000313" key="3">
    <source>
        <dbReference type="EMBL" id="MBG0568225.1"/>
    </source>
</evidence>
<feature type="region of interest" description="Disordered" evidence="1">
    <location>
        <begin position="57"/>
        <end position="77"/>
    </location>
</feature>
<dbReference type="Proteomes" id="UP000598146">
    <property type="component" value="Unassembled WGS sequence"/>
</dbReference>
<dbReference type="EMBL" id="JADQTO010000035">
    <property type="protein sequence ID" value="MBG0568225.1"/>
    <property type="molecule type" value="Genomic_DNA"/>
</dbReference>
<proteinExistence type="predicted"/>
<protein>
    <submittedName>
        <fullName evidence="3">Lsr2 family protein</fullName>
    </submittedName>
</protein>
<sequence length="115" mass="13040">MVTRIQRIVEDDFDHSTEQVGTYRFALEGLEYEIDLAGHNLERLRAAMRPFIAAGRRLPKSSTGRTGRAPGAKTDPGIRQWWRDHQVDLGLPEYNARGAIPNQVKAAFRDHTTQP</sequence>
<accession>A0A931CNN9</accession>
<evidence type="ECO:0000256" key="1">
    <source>
        <dbReference type="SAM" id="MobiDB-lite"/>
    </source>
</evidence>
<dbReference type="Gene3D" id="3.30.60.230">
    <property type="entry name" value="Lsr2, dimerization domain"/>
    <property type="match status" value="1"/>
</dbReference>
<keyword evidence="4" id="KW-1185">Reference proteome</keyword>
<dbReference type="InterPro" id="IPR024412">
    <property type="entry name" value="Lsr2_dim_dom"/>
</dbReference>
<comment type="caution">
    <text evidence="3">The sequence shown here is derived from an EMBL/GenBank/DDBJ whole genome shotgun (WGS) entry which is preliminary data.</text>
</comment>
<dbReference type="AlphaFoldDB" id="A0A931CNN9"/>
<reference evidence="3" key="1">
    <citation type="submission" date="2020-11" db="EMBL/GenBank/DDBJ databases">
        <title>Isolation and identification of active actinomycetes.</title>
        <authorList>
            <person name="Sun X."/>
        </authorList>
    </citation>
    <scope>NUCLEOTIDE SEQUENCE</scope>
    <source>
        <strain evidence="3">NEAU-A11</strain>
    </source>
</reference>
<gene>
    <name evidence="3" type="ORF">I4J89_43050</name>
</gene>
<dbReference type="Pfam" id="PF11774">
    <property type="entry name" value="Lsr2"/>
    <property type="match status" value="1"/>
</dbReference>
<feature type="domain" description="Lsr2 dimerization" evidence="2">
    <location>
        <begin position="1"/>
        <end position="58"/>
    </location>
</feature>
<evidence type="ECO:0000313" key="4">
    <source>
        <dbReference type="Proteomes" id="UP000598146"/>
    </source>
</evidence>
<organism evidence="3 4">
    <name type="scientific">Actinoplanes aureus</name>
    <dbReference type="NCBI Taxonomy" id="2792083"/>
    <lineage>
        <taxon>Bacteria</taxon>
        <taxon>Bacillati</taxon>
        <taxon>Actinomycetota</taxon>
        <taxon>Actinomycetes</taxon>
        <taxon>Micromonosporales</taxon>
        <taxon>Micromonosporaceae</taxon>
        <taxon>Actinoplanes</taxon>
    </lineage>
</organism>
<dbReference type="RefSeq" id="WP_196419994.1">
    <property type="nucleotide sequence ID" value="NZ_JADQTO010000035.1"/>
</dbReference>
<dbReference type="InterPro" id="IPR042261">
    <property type="entry name" value="Lsr2-like_dimerization"/>
</dbReference>